<dbReference type="AlphaFoldDB" id="A0A1M5MYI1"/>
<dbReference type="GO" id="GO:0042597">
    <property type="term" value="C:periplasmic space"/>
    <property type="evidence" value="ECO:0007669"/>
    <property type="project" value="UniProtKB-SubCell"/>
</dbReference>
<dbReference type="PROSITE" id="PS51007">
    <property type="entry name" value="CYTC"/>
    <property type="match status" value="2"/>
</dbReference>
<dbReference type="PANTHER" id="PTHR30600">
    <property type="entry name" value="CYTOCHROME C PEROXIDASE-RELATED"/>
    <property type="match status" value="1"/>
</dbReference>
<evidence type="ECO:0000313" key="17">
    <source>
        <dbReference type="Proteomes" id="UP000184268"/>
    </source>
</evidence>
<evidence type="ECO:0000256" key="4">
    <source>
        <dbReference type="ARBA" id="ARBA00022617"/>
    </source>
</evidence>
<keyword evidence="5 14" id="KW-0479">Metal-binding</keyword>
<comment type="PTM">
    <text evidence="13">Binds 2 heme groups per subunit.</text>
</comment>
<proteinExistence type="predicted"/>
<comment type="cofactor">
    <cofactor evidence="13">
        <name>heme</name>
        <dbReference type="ChEBI" id="CHEBI:30413"/>
    </cofactor>
    <text evidence="13">Binds 2 heme groups.</text>
</comment>
<dbReference type="Pfam" id="PF03150">
    <property type="entry name" value="CCP_MauG"/>
    <property type="match status" value="1"/>
</dbReference>
<name>A0A1M5MYI1_9GAMM</name>
<dbReference type="InterPro" id="IPR004852">
    <property type="entry name" value="Di-haem_cyt_c_peroxidsae"/>
</dbReference>
<evidence type="ECO:0000256" key="11">
    <source>
        <dbReference type="ARBA" id="ARBA00058991"/>
    </source>
</evidence>
<keyword evidence="10 14" id="KW-0408">Iron</keyword>
<evidence type="ECO:0000256" key="13">
    <source>
        <dbReference type="PIRSR" id="PIRSR000294-1"/>
    </source>
</evidence>
<keyword evidence="17" id="KW-1185">Reference proteome</keyword>
<keyword evidence="6" id="KW-0732">Signal</keyword>
<feature type="binding site" description="covalent" evidence="13">
    <location>
        <position position="71"/>
    </location>
    <ligand>
        <name>heme c</name>
        <dbReference type="ChEBI" id="CHEBI:61717"/>
        <label>1</label>
    </ligand>
</feature>
<comment type="subcellular location">
    <subcellularLocation>
        <location evidence="1">Periplasm</location>
    </subcellularLocation>
</comment>
<evidence type="ECO:0000256" key="3">
    <source>
        <dbReference type="ARBA" id="ARBA00022448"/>
    </source>
</evidence>
<feature type="domain" description="Cytochrome c" evidence="15">
    <location>
        <begin position="202"/>
        <end position="354"/>
    </location>
</feature>
<keyword evidence="4 13" id="KW-0349">Heme</keyword>
<evidence type="ECO:0000259" key="15">
    <source>
        <dbReference type="PROSITE" id="PS51007"/>
    </source>
</evidence>
<evidence type="ECO:0000256" key="7">
    <source>
        <dbReference type="ARBA" id="ARBA00022764"/>
    </source>
</evidence>
<organism evidence="16 17">
    <name type="scientific">Ferrimonas marina</name>
    <dbReference type="NCBI Taxonomy" id="299255"/>
    <lineage>
        <taxon>Bacteria</taxon>
        <taxon>Pseudomonadati</taxon>
        <taxon>Pseudomonadota</taxon>
        <taxon>Gammaproteobacteria</taxon>
        <taxon>Alteromonadales</taxon>
        <taxon>Ferrimonadaceae</taxon>
        <taxon>Ferrimonas</taxon>
    </lineage>
</organism>
<dbReference type="Gene3D" id="1.10.760.10">
    <property type="entry name" value="Cytochrome c-like domain"/>
    <property type="match status" value="2"/>
</dbReference>
<evidence type="ECO:0000256" key="10">
    <source>
        <dbReference type="ARBA" id="ARBA00023004"/>
    </source>
</evidence>
<dbReference type="Proteomes" id="UP000184268">
    <property type="component" value="Unassembled WGS sequence"/>
</dbReference>
<dbReference type="SUPFAM" id="SSF46626">
    <property type="entry name" value="Cytochrome c"/>
    <property type="match status" value="2"/>
</dbReference>
<feature type="binding site" description="covalent" evidence="13">
    <location>
        <position position="220"/>
    </location>
    <ligand>
        <name>heme c</name>
        <dbReference type="ChEBI" id="CHEBI:61717"/>
        <label>2</label>
    </ligand>
</feature>
<feature type="binding site" description="covalent" evidence="13">
    <location>
        <position position="217"/>
    </location>
    <ligand>
        <name>heme c</name>
        <dbReference type="ChEBI" id="CHEBI:61717"/>
        <label>2</label>
    </ligand>
</feature>
<evidence type="ECO:0000256" key="14">
    <source>
        <dbReference type="PIRSR" id="PIRSR000294-2"/>
    </source>
</evidence>
<keyword evidence="8" id="KW-0249">Electron transport</keyword>
<keyword evidence="3" id="KW-0813">Transport</keyword>
<dbReference type="GO" id="GO:0046872">
    <property type="term" value="F:metal ion binding"/>
    <property type="evidence" value="ECO:0007669"/>
    <property type="project" value="UniProtKB-KW"/>
</dbReference>
<dbReference type="GO" id="GO:0009055">
    <property type="term" value="F:electron transfer activity"/>
    <property type="evidence" value="ECO:0007669"/>
    <property type="project" value="InterPro"/>
</dbReference>
<evidence type="ECO:0000256" key="6">
    <source>
        <dbReference type="ARBA" id="ARBA00022729"/>
    </source>
</evidence>
<evidence type="ECO:0000313" key="16">
    <source>
        <dbReference type="EMBL" id="SHG81793.1"/>
    </source>
</evidence>
<reference evidence="16 17" key="1">
    <citation type="submission" date="2016-11" db="EMBL/GenBank/DDBJ databases">
        <authorList>
            <person name="Jaros S."/>
            <person name="Januszkiewicz K."/>
            <person name="Wedrychowicz H."/>
        </authorList>
    </citation>
    <scope>NUCLEOTIDE SEQUENCE [LARGE SCALE GENOMIC DNA]</scope>
    <source>
        <strain evidence="16 17">DSM 16917</strain>
    </source>
</reference>
<dbReference type="InterPro" id="IPR026259">
    <property type="entry name" value="MauG/Cytc_peroxidase"/>
</dbReference>
<dbReference type="InterPro" id="IPR051395">
    <property type="entry name" value="Cytochrome_c_Peroxidase/MauG"/>
</dbReference>
<evidence type="ECO:0000256" key="9">
    <source>
        <dbReference type="ARBA" id="ARBA00023002"/>
    </source>
</evidence>
<comment type="function">
    <text evidence="11">Involved in methylamine metabolism. Essential for the maturation of the beta subunit of MADH, presumably via a step in the biosynthesis of tryptophan tryptophylquinone (TTQ), the cofactor of MADH.</text>
</comment>
<sequence length="375" mass="40285">MAPLRGYTLAMNAPLWAWQLLVTLPLLTLAPLTPPTTSASTINAAADPLRIELGRLLFLDRRLSVNGTLSCANCHVPAMGFTHHQMETAVGVAGRAGRRNAPTLLNVGSLPALFWDGREEDLEAQIWGPLLDPNEMANPSREAVVDRLAALPEYQARFEEAFAGPVTAQRLGEALAAYQRSLVAMDSPWQRWMNGEVDALSDEARQGLVLFGGKAGCYACHPLQSADGLMTDHHYHRTGAGAPQRDQRPVQFPDGSQTQLGALVNVGGAARADLGRAEVTGEPADQGKFRTPGLRNVALTPPYMHDGSLPTLAAVVAFYNAGGGPVADKNPRVMPLHLSAEEQRQLVAFLQALTGREAQRWVQQAEDTTVGNPGD</sequence>
<keyword evidence="9" id="KW-0560">Oxidoreductase</keyword>
<feature type="binding site" description="axial binding residue" evidence="14">
    <location>
        <position position="75"/>
    </location>
    <ligand>
        <name>heme c</name>
        <dbReference type="ChEBI" id="CHEBI:61717"/>
        <label>1</label>
    </ligand>
    <ligandPart>
        <name>Fe</name>
        <dbReference type="ChEBI" id="CHEBI:18248"/>
    </ligandPart>
</feature>
<dbReference type="InterPro" id="IPR009056">
    <property type="entry name" value="Cyt_c-like_dom"/>
</dbReference>
<evidence type="ECO:0000256" key="12">
    <source>
        <dbReference type="ARBA" id="ARBA00073576"/>
    </source>
</evidence>
<dbReference type="FunFam" id="1.10.760.10:FF:000019">
    <property type="entry name" value="Di-heme cytochrome C peroxidase"/>
    <property type="match status" value="1"/>
</dbReference>
<dbReference type="PIRSF" id="PIRSF000294">
    <property type="entry name" value="Cytochrome-c_peroxidase"/>
    <property type="match status" value="1"/>
</dbReference>
<evidence type="ECO:0000256" key="2">
    <source>
        <dbReference type="ARBA" id="ARBA00004856"/>
    </source>
</evidence>
<comment type="pathway">
    <text evidence="2">One-carbon metabolism; methylamine degradation.</text>
</comment>
<accession>A0A1M5MYI1</accession>
<feature type="binding site" description="axial binding residue" evidence="14">
    <location>
        <position position="221"/>
    </location>
    <ligand>
        <name>heme c</name>
        <dbReference type="ChEBI" id="CHEBI:61717"/>
        <label>2</label>
    </ligand>
    <ligandPart>
        <name>Fe</name>
        <dbReference type="ChEBI" id="CHEBI:18248"/>
    </ligandPart>
</feature>
<keyword evidence="7" id="KW-0574">Periplasm</keyword>
<evidence type="ECO:0000256" key="8">
    <source>
        <dbReference type="ARBA" id="ARBA00022982"/>
    </source>
</evidence>
<protein>
    <recommendedName>
        <fullName evidence="12">Methylamine utilization protein MauG</fullName>
    </recommendedName>
</protein>
<feature type="binding site" description="covalent" evidence="13">
    <location>
        <position position="74"/>
    </location>
    <ligand>
        <name>heme c</name>
        <dbReference type="ChEBI" id="CHEBI:61717"/>
        <label>1</label>
    </ligand>
</feature>
<dbReference type="STRING" id="299255.SAMN02745129_0814"/>
<dbReference type="GO" id="GO:0020037">
    <property type="term" value="F:heme binding"/>
    <property type="evidence" value="ECO:0007669"/>
    <property type="project" value="InterPro"/>
</dbReference>
<dbReference type="GO" id="GO:0004130">
    <property type="term" value="F:cytochrome-c peroxidase activity"/>
    <property type="evidence" value="ECO:0007669"/>
    <property type="project" value="TreeGrafter"/>
</dbReference>
<evidence type="ECO:0000256" key="5">
    <source>
        <dbReference type="ARBA" id="ARBA00022723"/>
    </source>
</evidence>
<gene>
    <name evidence="16" type="ORF">SAMN02745129_0814</name>
</gene>
<keyword evidence="16" id="KW-0575">Peroxidase</keyword>
<feature type="domain" description="Cytochrome c" evidence="15">
    <location>
        <begin position="49"/>
        <end position="159"/>
    </location>
</feature>
<evidence type="ECO:0000256" key="1">
    <source>
        <dbReference type="ARBA" id="ARBA00004418"/>
    </source>
</evidence>
<dbReference type="InterPro" id="IPR036909">
    <property type="entry name" value="Cyt_c-like_dom_sf"/>
</dbReference>
<dbReference type="EMBL" id="FQXG01000001">
    <property type="protein sequence ID" value="SHG81793.1"/>
    <property type="molecule type" value="Genomic_DNA"/>
</dbReference>